<reference evidence="2" key="2">
    <citation type="submission" date="2020-09" db="EMBL/GenBank/DDBJ databases">
        <authorList>
            <person name="Sun Q."/>
            <person name="Zhou Y."/>
        </authorList>
    </citation>
    <scope>NUCLEOTIDE SEQUENCE</scope>
    <source>
        <strain evidence="2">CGMCC 1.15343</strain>
    </source>
</reference>
<evidence type="ECO:0000256" key="1">
    <source>
        <dbReference type="SAM" id="Phobius"/>
    </source>
</evidence>
<dbReference type="RefSeq" id="WP_188626394.1">
    <property type="nucleotide sequence ID" value="NZ_BMIL01000005.1"/>
</dbReference>
<dbReference type="Proteomes" id="UP000651668">
    <property type="component" value="Unassembled WGS sequence"/>
</dbReference>
<dbReference type="EMBL" id="BMIL01000005">
    <property type="protein sequence ID" value="GGC63492.1"/>
    <property type="molecule type" value="Genomic_DNA"/>
</dbReference>
<proteinExistence type="predicted"/>
<protein>
    <submittedName>
        <fullName evidence="2">Uncharacterized protein</fullName>
    </submittedName>
</protein>
<feature type="transmembrane region" description="Helical" evidence="1">
    <location>
        <begin position="35"/>
        <end position="54"/>
    </location>
</feature>
<comment type="caution">
    <text evidence="2">The sequence shown here is derived from an EMBL/GenBank/DDBJ whole genome shotgun (WGS) entry which is preliminary data.</text>
</comment>
<organism evidence="2 3">
    <name type="scientific">Pedobacter quisquiliarum</name>
    <dbReference type="NCBI Taxonomy" id="1834438"/>
    <lineage>
        <taxon>Bacteria</taxon>
        <taxon>Pseudomonadati</taxon>
        <taxon>Bacteroidota</taxon>
        <taxon>Sphingobacteriia</taxon>
        <taxon>Sphingobacteriales</taxon>
        <taxon>Sphingobacteriaceae</taxon>
        <taxon>Pedobacter</taxon>
    </lineage>
</organism>
<accession>A0A916U8W4</accession>
<name>A0A916U8W4_9SPHI</name>
<evidence type="ECO:0000313" key="2">
    <source>
        <dbReference type="EMBL" id="GGC63492.1"/>
    </source>
</evidence>
<keyword evidence="1" id="KW-0812">Transmembrane</keyword>
<evidence type="ECO:0000313" key="3">
    <source>
        <dbReference type="Proteomes" id="UP000651668"/>
    </source>
</evidence>
<dbReference type="AlphaFoldDB" id="A0A916U8W4"/>
<reference evidence="2" key="1">
    <citation type="journal article" date="2014" name="Int. J. Syst. Evol. Microbiol.">
        <title>Complete genome sequence of Corynebacterium casei LMG S-19264T (=DSM 44701T), isolated from a smear-ripened cheese.</title>
        <authorList>
            <consortium name="US DOE Joint Genome Institute (JGI-PGF)"/>
            <person name="Walter F."/>
            <person name="Albersmeier A."/>
            <person name="Kalinowski J."/>
            <person name="Ruckert C."/>
        </authorList>
    </citation>
    <scope>NUCLEOTIDE SEQUENCE</scope>
    <source>
        <strain evidence="2">CGMCC 1.15343</strain>
    </source>
</reference>
<keyword evidence="3" id="KW-1185">Reference proteome</keyword>
<feature type="transmembrane region" description="Helical" evidence="1">
    <location>
        <begin position="12"/>
        <end position="29"/>
    </location>
</feature>
<gene>
    <name evidence="2" type="ORF">GCM10011387_16400</name>
</gene>
<keyword evidence="1" id="KW-1133">Transmembrane helix</keyword>
<sequence length="151" mass="17512">MIKFKSDDRLFIATLTWGLIIVVLGYVALKHYEVSLFTCFWLLPGLFFIAIAFLKREIVIIDNGFLIIKNRINILPKRIRLDEIKKVKVLEQGNSNLASNQGLLHLILWDKKFTRPKDIKIFGANKVKLFTIDARAIDNAAYLQLIQRIKK</sequence>
<keyword evidence="1" id="KW-0472">Membrane</keyword>